<organism evidence="6 7">
    <name type="scientific">Mesonia algae</name>
    <dbReference type="NCBI Taxonomy" id="213248"/>
    <lineage>
        <taxon>Bacteria</taxon>
        <taxon>Pseudomonadati</taxon>
        <taxon>Bacteroidota</taxon>
        <taxon>Flavobacteriia</taxon>
        <taxon>Flavobacteriales</taxon>
        <taxon>Flavobacteriaceae</taxon>
        <taxon>Mesonia</taxon>
    </lineage>
</organism>
<dbReference type="GO" id="GO:0046872">
    <property type="term" value="F:metal ion binding"/>
    <property type="evidence" value="ECO:0007669"/>
    <property type="project" value="InterPro"/>
</dbReference>
<dbReference type="GO" id="GO:0003677">
    <property type="term" value="F:DNA binding"/>
    <property type="evidence" value="ECO:0007669"/>
    <property type="project" value="UniProtKB-KW"/>
</dbReference>
<dbReference type="InterPro" id="IPR009061">
    <property type="entry name" value="DNA-bd_dom_put_sf"/>
</dbReference>
<gene>
    <name evidence="6" type="ORF">LX95_02157</name>
</gene>
<keyword evidence="1" id="KW-0678">Repressor</keyword>
<keyword evidence="3" id="KW-0238">DNA-binding</keyword>
<dbReference type="Gene3D" id="3.40.50.280">
    <property type="entry name" value="Cobalamin-binding domain"/>
    <property type="match status" value="1"/>
</dbReference>
<dbReference type="Proteomes" id="UP000249542">
    <property type="component" value="Unassembled WGS sequence"/>
</dbReference>
<protein>
    <submittedName>
        <fullName evidence="6">B12 binding protein</fullName>
    </submittedName>
</protein>
<sequence length="298" mass="35185">MQYIKKEFSIKDLEVLSGVKAHTIRIWEKRYHILEPNRTDTNIRVYDTTSLQKLLNIAFLNENGYKISRISNLSDKEISDLVQSTSSSNNYENRAIKSFLVAMFNYDAVLFLNTYDELLKKRTFSEVFKDVFIPFLEHIGLLWQTNTITPSHEHFISNLIRQKVYSNIEKLQYEKPFNEEKLFILFLPENEIHDLGILFTNYELLSLGYKVIFLGHTIPLENLKTFTPMAKEVFFISYFTIQPEDPTSYIKEFKKELISEEHQLKFWILGHKKAEIDKSLLNENISTFKNISELTLKL</sequence>
<dbReference type="PANTHER" id="PTHR30204">
    <property type="entry name" value="REDOX-CYCLING DRUG-SENSING TRANSCRIPTIONAL ACTIVATOR SOXR"/>
    <property type="match status" value="1"/>
</dbReference>
<reference evidence="6 7" key="1">
    <citation type="submission" date="2018-06" db="EMBL/GenBank/DDBJ databases">
        <title>Genomic Encyclopedia of Archaeal and Bacterial Type Strains, Phase II (KMG-II): from individual species to whole genera.</title>
        <authorList>
            <person name="Goeker M."/>
        </authorList>
    </citation>
    <scope>NUCLEOTIDE SEQUENCE [LARGE SCALE GENOMIC DNA]</scope>
    <source>
        <strain evidence="6 7">DSM 15361</strain>
    </source>
</reference>
<dbReference type="InterPro" id="IPR003759">
    <property type="entry name" value="Cbl-bd_cap"/>
</dbReference>
<accession>A0A2W7I2W7</accession>
<keyword evidence="2" id="KW-0805">Transcription regulation</keyword>
<evidence type="ECO:0000256" key="3">
    <source>
        <dbReference type="ARBA" id="ARBA00023125"/>
    </source>
</evidence>
<evidence type="ECO:0000259" key="5">
    <source>
        <dbReference type="PROSITE" id="PS50937"/>
    </source>
</evidence>
<dbReference type="EMBL" id="QKYV01000005">
    <property type="protein sequence ID" value="PZW39792.1"/>
    <property type="molecule type" value="Genomic_DNA"/>
</dbReference>
<dbReference type="RefSeq" id="WP_111541431.1">
    <property type="nucleotide sequence ID" value="NZ_QKYV01000005.1"/>
</dbReference>
<evidence type="ECO:0000256" key="4">
    <source>
        <dbReference type="ARBA" id="ARBA00023163"/>
    </source>
</evidence>
<feature type="domain" description="HTH merR-type" evidence="5">
    <location>
        <begin position="7"/>
        <end position="76"/>
    </location>
</feature>
<dbReference type="PANTHER" id="PTHR30204:SF69">
    <property type="entry name" value="MERR-FAMILY TRANSCRIPTIONAL REGULATOR"/>
    <property type="match status" value="1"/>
</dbReference>
<keyword evidence="7" id="KW-1185">Reference proteome</keyword>
<dbReference type="InterPro" id="IPR036594">
    <property type="entry name" value="Meth_synthase_dom"/>
</dbReference>
<dbReference type="Gene3D" id="1.10.1660.10">
    <property type="match status" value="1"/>
</dbReference>
<dbReference type="CDD" id="cd01104">
    <property type="entry name" value="HTH_MlrA-CarA"/>
    <property type="match status" value="1"/>
</dbReference>
<dbReference type="GO" id="GO:0031419">
    <property type="term" value="F:cobalamin binding"/>
    <property type="evidence" value="ECO:0007669"/>
    <property type="project" value="InterPro"/>
</dbReference>
<dbReference type="AlphaFoldDB" id="A0A2W7I2W7"/>
<comment type="caution">
    <text evidence="6">The sequence shown here is derived from an EMBL/GenBank/DDBJ whole genome shotgun (WGS) entry which is preliminary data.</text>
</comment>
<dbReference type="SUPFAM" id="SSF46955">
    <property type="entry name" value="Putative DNA-binding domain"/>
    <property type="match status" value="1"/>
</dbReference>
<dbReference type="InterPro" id="IPR047057">
    <property type="entry name" value="MerR_fam"/>
</dbReference>
<dbReference type="Pfam" id="PF13411">
    <property type="entry name" value="MerR_1"/>
    <property type="match status" value="1"/>
</dbReference>
<name>A0A2W7I2W7_9FLAO</name>
<dbReference type="GO" id="GO:0003700">
    <property type="term" value="F:DNA-binding transcription factor activity"/>
    <property type="evidence" value="ECO:0007669"/>
    <property type="project" value="InterPro"/>
</dbReference>
<evidence type="ECO:0000256" key="2">
    <source>
        <dbReference type="ARBA" id="ARBA00023015"/>
    </source>
</evidence>
<evidence type="ECO:0000313" key="6">
    <source>
        <dbReference type="EMBL" id="PZW39792.1"/>
    </source>
</evidence>
<dbReference type="Pfam" id="PF02607">
    <property type="entry name" value="B12-binding_2"/>
    <property type="match status" value="1"/>
</dbReference>
<dbReference type="Gene3D" id="1.10.1240.10">
    <property type="entry name" value="Methionine synthase domain"/>
    <property type="match status" value="1"/>
</dbReference>
<dbReference type="InterPro" id="IPR000551">
    <property type="entry name" value="MerR-type_HTH_dom"/>
</dbReference>
<dbReference type="SUPFAM" id="SSF52242">
    <property type="entry name" value="Cobalamin (vitamin B12)-binding domain"/>
    <property type="match status" value="1"/>
</dbReference>
<evidence type="ECO:0000313" key="7">
    <source>
        <dbReference type="Proteomes" id="UP000249542"/>
    </source>
</evidence>
<proteinExistence type="predicted"/>
<keyword evidence="4" id="KW-0804">Transcription</keyword>
<evidence type="ECO:0000256" key="1">
    <source>
        <dbReference type="ARBA" id="ARBA00022491"/>
    </source>
</evidence>
<dbReference type="PROSITE" id="PS50937">
    <property type="entry name" value="HTH_MERR_2"/>
    <property type="match status" value="1"/>
</dbReference>
<dbReference type="InterPro" id="IPR036724">
    <property type="entry name" value="Cobalamin-bd_sf"/>
</dbReference>
<dbReference type="SMART" id="SM00422">
    <property type="entry name" value="HTH_MERR"/>
    <property type="match status" value="1"/>
</dbReference>